<dbReference type="InterPro" id="IPR051050">
    <property type="entry name" value="Lipid_II_flippase_MurJ/MviN"/>
</dbReference>
<dbReference type="GO" id="GO:0005886">
    <property type="term" value="C:plasma membrane"/>
    <property type="evidence" value="ECO:0007669"/>
    <property type="project" value="UniProtKB-SubCell"/>
</dbReference>
<dbReference type="UniPathway" id="UPA00219"/>
<feature type="transmembrane region" description="Helical" evidence="8">
    <location>
        <begin position="12"/>
        <end position="33"/>
    </location>
</feature>
<feature type="transmembrane region" description="Helical" evidence="8">
    <location>
        <begin position="128"/>
        <end position="146"/>
    </location>
</feature>
<evidence type="ECO:0000256" key="7">
    <source>
        <dbReference type="ARBA" id="ARBA00023136"/>
    </source>
</evidence>
<feature type="transmembrane region" description="Helical" evidence="8">
    <location>
        <begin position="89"/>
        <end position="108"/>
    </location>
</feature>
<dbReference type="RefSeq" id="WP_238134295.1">
    <property type="nucleotide sequence ID" value="NZ_BDGJ01000142.1"/>
</dbReference>
<organism evidence="10 11">
    <name type="scientific">Calderihabitans maritimus</name>
    <dbReference type="NCBI Taxonomy" id="1246530"/>
    <lineage>
        <taxon>Bacteria</taxon>
        <taxon>Bacillati</taxon>
        <taxon>Bacillota</taxon>
        <taxon>Clostridia</taxon>
        <taxon>Neomoorellales</taxon>
        <taxon>Calderihabitantaceae</taxon>
        <taxon>Calderihabitans</taxon>
    </lineage>
</organism>
<dbReference type="PANTHER" id="PTHR47019:SF1">
    <property type="entry name" value="LIPID II FLIPPASE MURJ"/>
    <property type="match status" value="1"/>
</dbReference>
<evidence type="ECO:0000256" key="2">
    <source>
        <dbReference type="ARBA" id="ARBA00022475"/>
    </source>
</evidence>
<dbReference type="Proteomes" id="UP000197032">
    <property type="component" value="Unassembled WGS sequence"/>
</dbReference>
<feature type="transmembrane region" description="Helical" evidence="8">
    <location>
        <begin position="477"/>
        <end position="499"/>
    </location>
</feature>
<dbReference type="GO" id="GO:0015648">
    <property type="term" value="F:lipid-linked peptidoglycan transporter activity"/>
    <property type="evidence" value="ECO:0007669"/>
    <property type="project" value="UniProtKB-UniRule"/>
</dbReference>
<evidence type="ECO:0000256" key="3">
    <source>
        <dbReference type="ARBA" id="ARBA00022692"/>
    </source>
</evidence>
<comment type="subcellular location">
    <subcellularLocation>
        <location evidence="1 8">Cell membrane</location>
        <topology evidence="1 8">Multi-pass membrane protein</topology>
    </subcellularLocation>
</comment>
<comment type="caution">
    <text evidence="10">The sequence shown here is derived from an EMBL/GenBank/DDBJ whole genome shotgun (WGS) entry which is preliminary data.</text>
</comment>
<dbReference type="GO" id="GO:0034204">
    <property type="term" value="P:lipid translocation"/>
    <property type="evidence" value="ECO:0007669"/>
    <property type="project" value="TreeGrafter"/>
</dbReference>
<comment type="similarity">
    <text evidence="8 9">Belongs to the MurJ/MviN family.</text>
</comment>
<feature type="transmembrane region" description="Helical" evidence="8">
    <location>
        <begin position="158"/>
        <end position="179"/>
    </location>
</feature>
<dbReference type="HAMAP" id="MF_02078">
    <property type="entry name" value="MurJ_MviN"/>
    <property type="match status" value="1"/>
</dbReference>
<feature type="transmembrane region" description="Helical" evidence="8">
    <location>
        <begin position="185"/>
        <end position="208"/>
    </location>
</feature>
<name>A0A1Z5HVT9_9FIRM</name>
<reference evidence="11" key="1">
    <citation type="journal article" date="2017" name="Appl. Environ. Microbiol.">
        <title>Genomic Analysis of Calderihabitans maritimus KKC1, a Thermophilic, Hydrogenogenic, Carboxydotrophic Bacterium Isolated from Marine Sediment.</title>
        <authorList>
            <person name="Omae K."/>
            <person name="Yoneda Y."/>
            <person name="Fukuyama Y."/>
            <person name="Yoshida T."/>
            <person name="Sako Y."/>
        </authorList>
    </citation>
    <scope>NUCLEOTIDE SEQUENCE [LARGE SCALE GENOMIC DNA]</scope>
    <source>
        <strain evidence="11">KKC1</strain>
    </source>
</reference>
<keyword evidence="7 8" id="KW-0472">Membrane</keyword>
<dbReference type="PANTHER" id="PTHR47019">
    <property type="entry name" value="LIPID II FLIPPASE MURJ"/>
    <property type="match status" value="1"/>
</dbReference>
<feature type="transmembrane region" description="Helical" evidence="8">
    <location>
        <begin position="440"/>
        <end position="465"/>
    </location>
</feature>
<gene>
    <name evidence="8" type="primary">murJ</name>
    <name evidence="10" type="ORF">KKC1_25910</name>
</gene>
<feature type="transmembrane region" description="Helical" evidence="8">
    <location>
        <begin position="53"/>
        <end position="77"/>
    </location>
</feature>
<keyword evidence="4 8" id="KW-0133">Cell shape</keyword>
<protein>
    <recommendedName>
        <fullName evidence="8">Probable lipid II flippase MurJ</fullName>
    </recommendedName>
</protein>
<keyword evidence="2 8" id="KW-1003">Cell membrane</keyword>
<accession>A0A1Z5HVT9</accession>
<sequence>MEGQRVAKAAGLIMISMVVSRILGYLRDVVIYAQFGQNRITDAYNAAFSVPDFLYMLLVGGALSSSFIPVFSSYIATEREKEAWEMASIVFNVIMVLMVVGISLGLIYTPKLIYLLVPGFNPASLELTVMLTRIMFAQAFFMALSGMSMGILNSYKHFFAPALGSVLYNLAIIAVGLLLSPLLGIAGFSVGVVVGAMLNFGVQLPVLIRMGLRYRFSFNLTHPGVRKLGSLMLPVLIGLSVTQFNLFVNQNLASTLAPGIVAALRTAQRLMQLPIGVFAIAVAVAVFPTLTSQAARKEREQFKHTMSLGIRSVIFLTVPAAAGLISLRVPIVRLLFEQGKFTPQATQATAYALLFYSLGLFAYSAIQVLNRVFYALHDTRTPVTGGVLTILLNIYLNFVLIKKLGHGGLALAYSVAGIFNMMLLLFILKRKLGGINGYQMLFSFVKSLFAASVMGLCSYVVASYIEQVTDISLKINQALQVFAAAGAGMIVYILLALIFRMEEATMVMGILKRRFSRPV</sequence>
<dbReference type="InterPro" id="IPR004268">
    <property type="entry name" value="MurJ"/>
</dbReference>
<dbReference type="GO" id="GO:0009252">
    <property type="term" value="P:peptidoglycan biosynthetic process"/>
    <property type="evidence" value="ECO:0007669"/>
    <property type="project" value="UniProtKB-UniRule"/>
</dbReference>
<feature type="transmembrane region" description="Helical" evidence="8">
    <location>
        <begin position="381"/>
        <end position="401"/>
    </location>
</feature>
<feature type="transmembrane region" description="Helical" evidence="8">
    <location>
        <begin position="273"/>
        <end position="292"/>
    </location>
</feature>
<feature type="transmembrane region" description="Helical" evidence="8">
    <location>
        <begin position="407"/>
        <end position="428"/>
    </location>
</feature>
<proteinExistence type="inferred from homology"/>
<keyword evidence="6 8" id="KW-1133">Transmembrane helix</keyword>
<feature type="transmembrane region" description="Helical" evidence="8">
    <location>
        <begin position="313"/>
        <end position="336"/>
    </location>
</feature>
<keyword evidence="11" id="KW-1185">Reference proteome</keyword>
<feature type="transmembrane region" description="Helical" evidence="8">
    <location>
        <begin position="228"/>
        <end position="248"/>
    </location>
</feature>
<keyword evidence="5 8" id="KW-0573">Peptidoglycan synthesis</keyword>
<evidence type="ECO:0000256" key="6">
    <source>
        <dbReference type="ARBA" id="ARBA00022989"/>
    </source>
</evidence>
<dbReference type="NCBIfam" id="TIGR01695">
    <property type="entry name" value="murJ_mviN"/>
    <property type="match status" value="1"/>
</dbReference>
<dbReference type="GO" id="GO:0008360">
    <property type="term" value="P:regulation of cell shape"/>
    <property type="evidence" value="ECO:0007669"/>
    <property type="project" value="UniProtKB-UniRule"/>
</dbReference>
<keyword evidence="3 8" id="KW-0812">Transmembrane</keyword>
<keyword evidence="8 9" id="KW-0961">Cell wall biogenesis/degradation</keyword>
<dbReference type="AlphaFoldDB" id="A0A1Z5HVT9"/>
<evidence type="ECO:0000256" key="1">
    <source>
        <dbReference type="ARBA" id="ARBA00004651"/>
    </source>
</evidence>
<dbReference type="PIRSF" id="PIRSF002869">
    <property type="entry name" value="MviN"/>
    <property type="match status" value="1"/>
</dbReference>
<dbReference type="CDD" id="cd13123">
    <property type="entry name" value="MATE_MurJ_like"/>
    <property type="match status" value="1"/>
</dbReference>
<evidence type="ECO:0000313" key="10">
    <source>
        <dbReference type="EMBL" id="GAW93457.1"/>
    </source>
</evidence>
<evidence type="ECO:0000256" key="9">
    <source>
        <dbReference type="PIRNR" id="PIRNR002869"/>
    </source>
</evidence>
<feature type="transmembrane region" description="Helical" evidence="8">
    <location>
        <begin position="348"/>
        <end position="369"/>
    </location>
</feature>
<dbReference type="EMBL" id="BDGJ01000142">
    <property type="protein sequence ID" value="GAW93457.1"/>
    <property type="molecule type" value="Genomic_DNA"/>
</dbReference>
<comment type="function">
    <text evidence="8 9">Involved in peptidoglycan biosynthesis. Transports lipid-linked peptidoglycan precursors from the inner to the outer leaflet of the cytoplasmic membrane.</text>
</comment>
<evidence type="ECO:0000256" key="8">
    <source>
        <dbReference type="HAMAP-Rule" id="MF_02078"/>
    </source>
</evidence>
<evidence type="ECO:0000256" key="5">
    <source>
        <dbReference type="ARBA" id="ARBA00022984"/>
    </source>
</evidence>
<dbReference type="GO" id="GO:0071555">
    <property type="term" value="P:cell wall organization"/>
    <property type="evidence" value="ECO:0007669"/>
    <property type="project" value="UniProtKB-UniRule"/>
</dbReference>
<dbReference type="Pfam" id="PF03023">
    <property type="entry name" value="MurJ"/>
    <property type="match status" value="1"/>
</dbReference>
<dbReference type="PRINTS" id="PR01806">
    <property type="entry name" value="VIRFACTRMVIN"/>
</dbReference>
<evidence type="ECO:0000256" key="4">
    <source>
        <dbReference type="ARBA" id="ARBA00022960"/>
    </source>
</evidence>
<evidence type="ECO:0000313" key="11">
    <source>
        <dbReference type="Proteomes" id="UP000197032"/>
    </source>
</evidence>
<keyword evidence="8 9" id="KW-0813">Transport</keyword>
<comment type="pathway">
    <text evidence="8">Cell wall biogenesis; peptidoglycan biosynthesis.</text>
</comment>